<dbReference type="eggNOG" id="COG0644">
    <property type="taxonomic scope" value="Bacteria"/>
</dbReference>
<dbReference type="SUPFAM" id="SSF51905">
    <property type="entry name" value="FAD/NAD(P)-binding domain"/>
    <property type="match status" value="1"/>
</dbReference>
<dbReference type="GO" id="GO:0071949">
    <property type="term" value="F:FAD binding"/>
    <property type="evidence" value="ECO:0007669"/>
    <property type="project" value="InterPro"/>
</dbReference>
<keyword evidence="2" id="KW-0503">Monooxygenase</keyword>
<dbReference type="InterPro" id="IPR036188">
    <property type="entry name" value="FAD/NAD-bd_sf"/>
</dbReference>
<gene>
    <name evidence="2" type="ordered locus">Rxyl_2944</name>
</gene>
<evidence type="ECO:0000313" key="2">
    <source>
        <dbReference type="EMBL" id="ABG05854.1"/>
    </source>
</evidence>
<dbReference type="InterPro" id="IPR002938">
    <property type="entry name" value="FAD-bd"/>
</dbReference>
<dbReference type="GO" id="GO:0004497">
    <property type="term" value="F:monooxygenase activity"/>
    <property type="evidence" value="ECO:0007669"/>
    <property type="project" value="UniProtKB-KW"/>
</dbReference>
<dbReference type="PANTHER" id="PTHR42685">
    <property type="entry name" value="GERANYLGERANYL DIPHOSPHATE REDUCTASE"/>
    <property type="match status" value="1"/>
</dbReference>
<dbReference type="OrthoDB" id="103324at2"/>
<keyword evidence="3" id="KW-1185">Reference proteome</keyword>
<dbReference type="PRINTS" id="PR00420">
    <property type="entry name" value="RNGMNOXGNASE"/>
</dbReference>
<accession>Q1ARX4</accession>
<dbReference type="STRING" id="266117.Rxyl_2944"/>
<dbReference type="Gene3D" id="3.50.50.60">
    <property type="entry name" value="FAD/NAD(P)-binding domain"/>
    <property type="match status" value="1"/>
</dbReference>
<dbReference type="EMBL" id="CP000386">
    <property type="protein sequence ID" value="ABG05854.1"/>
    <property type="molecule type" value="Genomic_DNA"/>
</dbReference>
<proteinExistence type="predicted"/>
<feature type="domain" description="FAD-binding" evidence="1">
    <location>
        <begin position="18"/>
        <end position="189"/>
    </location>
</feature>
<sequence length="436" mass="47505">MSAEDTTGGGRIMSREAYDVAVVGASIAGCTAATLFAREGARVALIERHADPNAYKALCTHYIQPCAVPTIERLGLAPLIEEAGGIRNGLVMYTRWGWIGGDAEDLPYGYNIRRQTLDPMLRGLAASTPGVEFMPGRSARDLIREDGRVAGVVVRDRAGESHEIPARLVVAADGRSSRIAKIAGGPVEVAPNNRFAYFAHYRDLTLPSGSRSQMWMLEPDVAYTFPNDGGVTLAACMPAKERLPEFKEDLEGAFVRFFEGLPLGPRLSEAQRVSRIMGVVEQANVSRPAARPGLAFVGDAALCSDPLWGVGCGWAFQSAEWLVDETAEALLAGGDLDRALERYRRRHRRELSGHHRLICDFSRVRPYNPVERLMFSAAARDNRSARHFHAFGARIIGVREFLSPRAVGRALWVNARHAARGRAKPGPGPAVARAGR</sequence>
<evidence type="ECO:0000313" key="3">
    <source>
        <dbReference type="Proteomes" id="UP000006637"/>
    </source>
</evidence>
<dbReference type="Proteomes" id="UP000006637">
    <property type="component" value="Chromosome"/>
</dbReference>
<dbReference type="AlphaFoldDB" id="Q1ARX4"/>
<dbReference type="Pfam" id="PF01494">
    <property type="entry name" value="FAD_binding_3"/>
    <property type="match status" value="1"/>
</dbReference>
<dbReference type="PhylomeDB" id="Q1ARX4"/>
<dbReference type="KEGG" id="rxy:Rxyl_2944"/>
<evidence type="ECO:0000259" key="1">
    <source>
        <dbReference type="Pfam" id="PF01494"/>
    </source>
</evidence>
<dbReference type="HOGENOM" id="CLU_024648_7_1_11"/>
<organism evidence="2 3">
    <name type="scientific">Rubrobacter xylanophilus (strain DSM 9941 / JCM 11954 / NBRC 16129 / PRD-1)</name>
    <dbReference type="NCBI Taxonomy" id="266117"/>
    <lineage>
        <taxon>Bacteria</taxon>
        <taxon>Bacillati</taxon>
        <taxon>Actinomycetota</taxon>
        <taxon>Rubrobacteria</taxon>
        <taxon>Rubrobacterales</taxon>
        <taxon>Rubrobacteraceae</taxon>
        <taxon>Rubrobacter</taxon>
    </lineage>
</organism>
<name>Q1ARX4_RUBXD</name>
<keyword evidence="2" id="KW-0560">Oxidoreductase</keyword>
<dbReference type="PANTHER" id="PTHR42685:SF22">
    <property type="entry name" value="CONDITIONED MEDIUM FACTOR RECEPTOR 1"/>
    <property type="match status" value="1"/>
</dbReference>
<reference evidence="2 3" key="1">
    <citation type="submission" date="2006-06" db="EMBL/GenBank/DDBJ databases">
        <title>Complete sequence of Rubrobacter xylanophilus DSM 9941.</title>
        <authorList>
            <consortium name="US DOE Joint Genome Institute"/>
            <person name="Copeland A."/>
            <person name="Lucas S."/>
            <person name="Lapidus A."/>
            <person name="Barry K."/>
            <person name="Detter J.C."/>
            <person name="Glavina del Rio T."/>
            <person name="Hammon N."/>
            <person name="Israni S."/>
            <person name="Dalin E."/>
            <person name="Tice H."/>
            <person name="Pitluck S."/>
            <person name="Munk A.C."/>
            <person name="Brettin T."/>
            <person name="Bruce D."/>
            <person name="Han C."/>
            <person name="Tapia R."/>
            <person name="Gilna P."/>
            <person name="Schmutz J."/>
            <person name="Larimer F."/>
            <person name="Land M."/>
            <person name="Hauser L."/>
            <person name="Kyrpides N."/>
            <person name="Lykidis A."/>
            <person name="da Costa M.S."/>
            <person name="Rainey F.A."/>
            <person name="Empadinhas N."/>
            <person name="Jolivet E."/>
            <person name="Battista J.R."/>
            <person name="Richardson P."/>
        </authorList>
    </citation>
    <scope>NUCLEOTIDE SEQUENCE [LARGE SCALE GENOMIC DNA]</scope>
    <source>
        <strain evidence="3">DSM 9941 / NBRC 16129 / PRD-1</strain>
    </source>
</reference>
<dbReference type="InterPro" id="IPR050407">
    <property type="entry name" value="Geranylgeranyl_reductase"/>
</dbReference>
<dbReference type="RefSeq" id="WP_011565863.1">
    <property type="nucleotide sequence ID" value="NC_008148.1"/>
</dbReference>
<protein>
    <submittedName>
        <fullName evidence="2">Monooxygenase, FAD-binding protein</fullName>
    </submittedName>
</protein>